<dbReference type="PIRSF" id="PIRSF005457">
    <property type="entry name" value="Glx"/>
    <property type="match status" value="1"/>
</dbReference>
<dbReference type="InterPro" id="IPR035680">
    <property type="entry name" value="Clx_II_MBL"/>
</dbReference>
<evidence type="ECO:0000259" key="8">
    <source>
        <dbReference type="SMART" id="SM00849"/>
    </source>
</evidence>
<proteinExistence type="inferred from homology"/>
<dbReference type="EC" id="3.1.2.6" evidence="7"/>
<evidence type="ECO:0000256" key="3">
    <source>
        <dbReference type="ARBA" id="ARBA00006759"/>
    </source>
</evidence>
<comment type="similarity">
    <text evidence="3 7">Belongs to the metallo-beta-lactamase superfamily. Glyoxalase II family.</text>
</comment>
<dbReference type="InterPro" id="IPR036866">
    <property type="entry name" value="RibonucZ/Hydroxyglut_hydro"/>
</dbReference>
<feature type="binding site" evidence="7">
    <location>
        <position position="58"/>
    </location>
    <ligand>
        <name>Zn(2+)</name>
        <dbReference type="ChEBI" id="CHEBI:29105"/>
        <label>2</label>
    </ligand>
</feature>
<comment type="cofactor">
    <cofactor evidence="7">
        <name>Zn(2+)</name>
        <dbReference type="ChEBI" id="CHEBI:29105"/>
    </cofactor>
    <text evidence="7">Binds 2 Zn(2+) ions per subunit.</text>
</comment>
<protein>
    <recommendedName>
        <fullName evidence="7">Hydroxyacylglutathione hydrolase</fullName>
        <ecNumber evidence="7">3.1.2.6</ecNumber>
    </recommendedName>
    <alternativeName>
        <fullName evidence="7">Glyoxalase II</fullName>
        <shortName evidence="7">Glx II</shortName>
    </alternativeName>
</protein>
<feature type="binding site" evidence="7">
    <location>
        <position position="118"/>
    </location>
    <ligand>
        <name>Zn(2+)</name>
        <dbReference type="ChEBI" id="CHEBI:29105"/>
        <label>1</label>
    </ligand>
</feature>
<comment type="pathway">
    <text evidence="2 7">Secondary metabolite metabolism; methylglyoxal degradation; (R)-lactate from methylglyoxal: step 2/2.</text>
</comment>
<dbReference type="Gene3D" id="3.60.15.10">
    <property type="entry name" value="Ribonuclease Z/Hydroxyacylglutathione hydrolase-like"/>
    <property type="match status" value="1"/>
</dbReference>
<sequence>MLTIHTIPAFNDNYIWLIEHNKLAYVVDPGDAQAVTTYLAKHPHLTLTGILITHHHHDHTGGINELCRLHRQQLHVYGPDNNNIANISFPISFNDNDTKQIHLTGIDLIIKAYKTPGHTLDHICYHIEDKLFCGDTLFSGGCGRLFEGNALQMHQSLQRLASLDDNTQVYCAHEYTQANLDFALHIDPLNNALVDYQQRVTGLRQQGISTLPSTIGLEKQINPFLRTDNQHIQHCLQLTQVKQNVDKLEVFTQLRLLKDSF</sequence>
<evidence type="ECO:0000256" key="2">
    <source>
        <dbReference type="ARBA" id="ARBA00004963"/>
    </source>
</evidence>
<dbReference type="InterPro" id="IPR001279">
    <property type="entry name" value="Metallo-B-lactamas"/>
</dbReference>
<feature type="binding site" evidence="7">
    <location>
        <position position="59"/>
    </location>
    <ligand>
        <name>Zn(2+)</name>
        <dbReference type="ChEBI" id="CHEBI:29105"/>
        <label>2</label>
    </ligand>
</feature>
<keyword evidence="5 7" id="KW-0378">Hydrolase</keyword>
<organism evidence="9 10">
    <name type="scientific">Shewanella intestini</name>
    <dbReference type="NCBI Taxonomy" id="2017544"/>
    <lineage>
        <taxon>Bacteria</taxon>
        <taxon>Pseudomonadati</taxon>
        <taxon>Pseudomonadota</taxon>
        <taxon>Gammaproteobacteria</taxon>
        <taxon>Alteromonadales</taxon>
        <taxon>Shewanellaceae</taxon>
        <taxon>Shewanella</taxon>
    </lineage>
</organism>
<comment type="subunit">
    <text evidence="7">Monomer.</text>
</comment>
<gene>
    <name evidence="7 9" type="primary">gloB</name>
    <name evidence="9" type="ORF">G3R48_07685</name>
</gene>
<dbReference type="CDD" id="cd07723">
    <property type="entry name" value="hydroxyacylglutathione_hydrolase_MBL-fold"/>
    <property type="match status" value="1"/>
</dbReference>
<feature type="binding site" evidence="7">
    <location>
        <position position="173"/>
    </location>
    <ligand>
        <name>Zn(2+)</name>
        <dbReference type="ChEBI" id="CHEBI:29105"/>
        <label>2</label>
    </ligand>
</feature>
<keyword evidence="6 7" id="KW-0862">Zinc</keyword>
<dbReference type="EMBL" id="JAAIKR010000005">
    <property type="protein sequence ID" value="MBR9727867.1"/>
    <property type="molecule type" value="Genomic_DNA"/>
</dbReference>
<feature type="binding site" evidence="7">
    <location>
        <position position="56"/>
    </location>
    <ligand>
        <name>Zn(2+)</name>
        <dbReference type="ChEBI" id="CHEBI:29105"/>
        <label>1</label>
    </ligand>
</feature>
<feature type="binding site" evidence="7">
    <location>
        <position position="135"/>
    </location>
    <ligand>
        <name>Zn(2+)</name>
        <dbReference type="ChEBI" id="CHEBI:29105"/>
        <label>1</label>
    </ligand>
</feature>
<dbReference type="InterPro" id="IPR032282">
    <property type="entry name" value="HAGH_C"/>
</dbReference>
<dbReference type="Pfam" id="PF16123">
    <property type="entry name" value="HAGH_C"/>
    <property type="match status" value="1"/>
</dbReference>
<dbReference type="InterPro" id="IPR050110">
    <property type="entry name" value="Glyoxalase_II_hydrolase"/>
</dbReference>
<dbReference type="PANTHER" id="PTHR43705">
    <property type="entry name" value="HYDROXYACYLGLUTATHIONE HYDROLASE"/>
    <property type="match status" value="1"/>
</dbReference>
<evidence type="ECO:0000313" key="10">
    <source>
        <dbReference type="Proteomes" id="UP000811844"/>
    </source>
</evidence>
<evidence type="ECO:0000256" key="7">
    <source>
        <dbReference type="HAMAP-Rule" id="MF_01374"/>
    </source>
</evidence>
<evidence type="ECO:0000256" key="4">
    <source>
        <dbReference type="ARBA" id="ARBA00022723"/>
    </source>
</evidence>
<comment type="function">
    <text evidence="7">Thiolesterase that catalyzes the hydrolysis of S-D-lactoyl-glutathione to form glutathione and D-lactic acid.</text>
</comment>
<dbReference type="SMART" id="SM00849">
    <property type="entry name" value="Lactamase_B"/>
    <property type="match status" value="1"/>
</dbReference>
<name>A0ABS5I1I7_9GAMM</name>
<evidence type="ECO:0000256" key="5">
    <source>
        <dbReference type="ARBA" id="ARBA00022801"/>
    </source>
</evidence>
<dbReference type="RefSeq" id="WP_153663621.1">
    <property type="nucleotide sequence ID" value="NZ_JAAIKR010000005.1"/>
</dbReference>
<dbReference type="HAMAP" id="MF_01374">
    <property type="entry name" value="Glyoxalase_2"/>
    <property type="match status" value="1"/>
</dbReference>
<keyword evidence="4 7" id="KW-0479">Metal-binding</keyword>
<feature type="binding site" evidence="7">
    <location>
        <position position="54"/>
    </location>
    <ligand>
        <name>Zn(2+)</name>
        <dbReference type="ChEBI" id="CHEBI:29105"/>
        <label>1</label>
    </ligand>
</feature>
<evidence type="ECO:0000256" key="6">
    <source>
        <dbReference type="ARBA" id="ARBA00022833"/>
    </source>
</evidence>
<evidence type="ECO:0000256" key="1">
    <source>
        <dbReference type="ARBA" id="ARBA00001623"/>
    </source>
</evidence>
<dbReference type="GO" id="GO:0004416">
    <property type="term" value="F:hydroxyacylglutathione hydrolase activity"/>
    <property type="evidence" value="ECO:0007669"/>
    <property type="project" value="UniProtKB-EC"/>
</dbReference>
<dbReference type="Proteomes" id="UP000811844">
    <property type="component" value="Unassembled WGS sequence"/>
</dbReference>
<comment type="catalytic activity">
    <reaction evidence="1 7">
        <text>an S-(2-hydroxyacyl)glutathione + H2O = a 2-hydroxy carboxylate + glutathione + H(+)</text>
        <dbReference type="Rhea" id="RHEA:21864"/>
        <dbReference type="ChEBI" id="CHEBI:15377"/>
        <dbReference type="ChEBI" id="CHEBI:15378"/>
        <dbReference type="ChEBI" id="CHEBI:57925"/>
        <dbReference type="ChEBI" id="CHEBI:58896"/>
        <dbReference type="ChEBI" id="CHEBI:71261"/>
        <dbReference type="EC" id="3.1.2.6"/>
    </reaction>
</comment>
<accession>A0ABS5I1I7</accession>
<feature type="domain" description="Metallo-beta-lactamase" evidence="8">
    <location>
        <begin position="12"/>
        <end position="173"/>
    </location>
</feature>
<evidence type="ECO:0000313" key="9">
    <source>
        <dbReference type="EMBL" id="MBR9727867.1"/>
    </source>
</evidence>
<dbReference type="Pfam" id="PF00753">
    <property type="entry name" value="Lactamase_B"/>
    <property type="match status" value="1"/>
</dbReference>
<reference evidence="9 10" key="1">
    <citation type="submission" date="2020-02" db="EMBL/GenBank/DDBJ databases">
        <title>Shewanella WXL01 sp. nov., a marine bacterium isolated from green algae in Luhuitou Fringing Reef (Northern South China Sea).</title>
        <authorList>
            <person name="Wang X."/>
        </authorList>
    </citation>
    <scope>NUCLEOTIDE SEQUENCE [LARGE SCALE GENOMIC DNA]</scope>
    <source>
        <strain evidence="9 10">MCCC 1A01895</strain>
    </source>
</reference>
<feature type="binding site" evidence="7">
    <location>
        <position position="135"/>
    </location>
    <ligand>
        <name>Zn(2+)</name>
        <dbReference type="ChEBI" id="CHEBI:29105"/>
        <label>2</label>
    </ligand>
</feature>
<dbReference type="PANTHER" id="PTHR43705:SF1">
    <property type="entry name" value="HYDROXYACYLGLUTATHIONE HYDROLASE GLOB"/>
    <property type="match status" value="1"/>
</dbReference>
<keyword evidence="10" id="KW-1185">Reference proteome</keyword>
<dbReference type="NCBIfam" id="TIGR03413">
    <property type="entry name" value="GSH_gloB"/>
    <property type="match status" value="1"/>
</dbReference>
<dbReference type="SUPFAM" id="SSF56281">
    <property type="entry name" value="Metallo-hydrolase/oxidoreductase"/>
    <property type="match status" value="1"/>
</dbReference>
<comment type="caution">
    <text evidence="9">The sequence shown here is derived from an EMBL/GenBank/DDBJ whole genome shotgun (WGS) entry which is preliminary data.</text>
</comment>
<dbReference type="InterPro" id="IPR017782">
    <property type="entry name" value="Hydroxyacylglutathione_Hdrlase"/>
</dbReference>